<dbReference type="GO" id="GO:0016020">
    <property type="term" value="C:membrane"/>
    <property type="evidence" value="ECO:0007669"/>
    <property type="project" value="InterPro"/>
</dbReference>
<reference evidence="3" key="1">
    <citation type="submission" date="2016-10" db="EMBL/GenBank/DDBJ databases">
        <authorList>
            <person name="Varghese N."/>
            <person name="Submissions S."/>
        </authorList>
    </citation>
    <scope>NUCLEOTIDE SEQUENCE [LARGE SCALE GENOMIC DNA]</scope>
    <source>
        <strain evidence="3">S6-262</strain>
    </source>
</reference>
<feature type="transmembrane region" description="Helical" evidence="1">
    <location>
        <begin position="21"/>
        <end position="45"/>
    </location>
</feature>
<protein>
    <submittedName>
        <fullName evidence="2">Cell division transport system permease protein</fullName>
    </submittedName>
</protein>
<dbReference type="STRING" id="1166340.SAMN05192583_1611"/>
<dbReference type="PANTHER" id="PTHR47755:SF1">
    <property type="entry name" value="CELL DIVISION PROTEIN FTSX"/>
    <property type="match status" value="1"/>
</dbReference>
<keyword evidence="1" id="KW-1133">Transmembrane helix</keyword>
<dbReference type="GO" id="GO:0032153">
    <property type="term" value="C:cell division site"/>
    <property type="evidence" value="ECO:0007669"/>
    <property type="project" value="TreeGrafter"/>
</dbReference>
<feature type="transmembrane region" description="Helical" evidence="1">
    <location>
        <begin position="263"/>
        <end position="285"/>
    </location>
</feature>
<keyword evidence="2" id="KW-0132">Cell division</keyword>
<feature type="transmembrane region" description="Helical" evidence="1">
    <location>
        <begin position="219"/>
        <end position="243"/>
    </location>
</feature>
<accession>A0A1H8CK64</accession>
<dbReference type="GO" id="GO:0051301">
    <property type="term" value="P:cell division"/>
    <property type="evidence" value="ECO:0007669"/>
    <property type="project" value="UniProtKB-KW"/>
</dbReference>
<dbReference type="OrthoDB" id="8478373at2"/>
<dbReference type="InterPro" id="IPR004513">
    <property type="entry name" value="FtsX"/>
</dbReference>
<proteinExistence type="predicted"/>
<dbReference type="RefSeq" id="WP_093665180.1">
    <property type="nucleotide sequence ID" value="NZ_FOCF01000003.1"/>
</dbReference>
<keyword evidence="3" id="KW-1185">Reference proteome</keyword>
<dbReference type="EMBL" id="FOCF01000003">
    <property type="protein sequence ID" value="SEM94477.1"/>
    <property type="molecule type" value="Genomic_DNA"/>
</dbReference>
<keyword evidence="1" id="KW-0472">Membrane</keyword>
<organism evidence="2 3">
    <name type="scientific">Sphingomonas gellani</name>
    <dbReference type="NCBI Taxonomy" id="1166340"/>
    <lineage>
        <taxon>Bacteria</taxon>
        <taxon>Pseudomonadati</taxon>
        <taxon>Pseudomonadota</taxon>
        <taxon>Alphaproteobacteria</taxon>
        <taxon>Sphingomonadales</taxon>
        <taxon>Sphingomonadaceae</taxon>
        <taxon>Sphingomonas</taxon>
    </lineage>
</organism>
<dbReference type="AlphaFoldDB" id="A0A1H8CK64"/>
<sequence>MRRRASERRVLDEAGGIGAMTGVMAIMVFLTVLAAALGLGTAGAARLLTHDLAGRVTVQVVEGDPVRRDALTARIARTLRGQAEVRRVQPVAPAELARLLRPWLGEDGADPALPMPALIDATLRDDAAATLSRVTAAVRRVAPAARIDRHESWMAPVGGLLHTTVLLAAGLVALMAAATAAVVMLAARAGLQTHRATLEVMHMLGSTDVQVARLFQRRVALDAAIGGGVGALAALAVTSAVQAQVAGLGSDLLGGAALTRGDWAVLIALPFAFVALAMLAARLTVVRALGRML</sequence>
<dbReference type="Proteomes" id="UP000199206">
    <property type="component" value="Unassembled WGS sequence"/>
</dbReference>
<dbReference type="PANTHER" id="PTHR47755">
    <property type="entry name" value="CELL DIVISION PROTEIN FTSX"/>
    <property type="match status" value="1"/>
</dbReference>
<evidence type="ECO:0000256" key="1">
    <source>
        <dbReference type="SAM" id="Phobius"/>
    </source>
</evidence>
<evidence type="ECO:0000313" key="2">
    <source>
        <dbReference type="EMBL" id="SEM94477.1"/>
    </source>
</evidence>
<feature type="transmembrane region" description="Helical" evidence="1">
    <location>
        <begin position="160"/>
        <end position="187"/>
    </location>
</feature>
<keyword evidence="2" id="KW-0131">Cell cycle</keyword>
<keyword evidence="1" id="KW-0812">Transmembrane</keyword>
<evidence type="ECO:0000313" key="3">
    <source>
        <dbReference type="Proteomes" id="UP000199206"/>
    </source>
</evidence>
<name>A0A1H8CK64_9SPHN</name>
<gene>
    <name evidence="2" type="ORF">SAMN05192583_1611</name>
</gene>